<dbReference type="RefSeq" id="WP_252796762.1">
    <property type="nucleotide sequence ID" value="NZ_CP097118.1"/>
</dbReference>
<dbReference type="EMBL" id="CP097118">
    <property type="protein sequence ID" value="USS87466.1"/>
    <property type="molecule type" value="Genomic_DNA"/>
</dbReference>
<evidence type="ECO:0000313" key="2">
    <source>
        <dbReference type="Proteomes" id="UP001057025"/>
    </source>
</evidence>
<keyword evidence="2" id="KW-1185">Reference proteome</keyword>
<reference evidence="1" key="1">
    <citation type="submission" date="2022-05" db="EMBL/GenBank/DDBJ databases">
        <authorList>
            <person name="Oliphant S.A."/>
            <person name="Watson-Haigh N.S."/>
            <person name="Sumby K.M."/>
            <person name="Gardner J.M."/>
            <person name="Jiranek V."/>
        </authorList>
    </citation>
    <scope>NUCLEOTIDE SEQUENCE</scope>
    <source>
        <strain evidence="1">KI11_C11</strain>
    </source>
</reference>
<evidence type="ECO:0000313" key="1">
    <source>
        <dbReference type="EMBL" id="USS87466.1"/>
    </source>
</evidence>
<dbReference type="Proteomes" id="UP001057025">
    <property type="component" value="Chromosome"/>
</dbReference>
<protein>
    <submittedName>
        <fullName evidence="1">HK97 gp10 family phage protein</fullName>
    </submittedName>
</protein>
<sequence length="135" mass="15445">MNDLDEQLLEMQKMLQQAVPDTERKTQITQAGAQVLKTNLEKVTKQKHYRKGEHKHLADNIVSQDKDIDNIKNGNSVVGFNYDKTNKIDWGVRAMFLNNGTSRHLVGDHFVDETVSNSKQDIFKAMVKEFERGGN</sequence>
<name>A0ABY5BT30_9LACO</name>
<organism evidence="1 2">
    <name type="scientific">Fructilactobacillus hinvesii</name>
    <dbReference type="NCBI Taxonomy" id="2940300"/>
    <lineage>
        <taxon>Bacteria</taxon>
        <taxon>Bacillati</taxon>
        <taxon>Bacillota</taxon>
        <taxon>Bacilli</taxon>
        <taxon>Lactobacillales</taxon>
        <taxon>Lactobacillaceae</taxon>
        <taxon>Fructilactobacillus</taxon>
    </lineage>
</organism>
<accession>A0ABY5BT30</accession>
<proteinExistence type="predicted"/>
<dbReference type="NCBIfam" id="TIGR01725">
    <property type="entry name" value="phge_HK97_gp10"/>
    <property type="match status" value="1"/>
</dbReference>
<dbReference type="InterPro" id="IPR010064">
    <property type="entry name" value="HK97-gp10_tail"/>
</dbReference>
<gene>
    <name evidence="1" type="ORF">M3M39_04920</name>
</gene>